<dbReference type="InterPro" id="IPR000014">
    <property type="entry name" value="PAS"/>
</dbReference>
<sequence length="279" mass="31684">MRLFKALFLLCVSLGFSGKLISAESEPAAFTEVYKLVESSNTDIYLITDTGTWLLDNDKLIRVDSKSSVEAVSVDAKPYKGVIAKANVEFKSAWQRFVGVSSILIVVIFVGIYLYYQSALNKRRRAYYERMKIQQQVLSISSLATGDEVLDCDIMNNTINRINKNATIGLPDKVYFQSEAFIETLHPDDKSVFLGHFESLMQGGKNNYEIEYRISGKEQEWVWLVERGCVIERDDKGKAKRLVSSMRDISSIKQEHENLVRLISELELRLKSAEAALNN</sequence>
<dbReference type="AlphaFoldDB" id="A0A2S7UQJ1"/>
<keyword evidence="2" id="KW-0812">Transmembrane</keyword>
<keyword evidence="1" id="KW-0175">Coiled coil</keyword>
<dbReference type="Gene3D" id="3.30.450.20">
    <property type="entry name" value="PAS domain"/>
    <property type="match status" value="1"/>
</dbReference>
<dbReference type="Proteomes" id="UP000239007">
    <property type="component" value="Unassembled WGS sequence"/>
</dbReference>
<keyword evidence="2" id="KW-0472">Membrane</keyword>
<keyword evidence="3" id="KW-0732">Signal</keyword>
<evidence type="ECO:0000313" key="5">
    <source>
        <dbReference type="EMBL" id="PQJ52254.1"/>
    </source>
</evidence>
<feature type="chain" id="PRO_5015523050" description="PAC domain-containing protein" evidence="3">
    <location>
        <begin position="23"/>
        <end position="279"/>
    </location>
</feature>
<name>A0A2S7UQJ1_9GAMM</name>
<feature type="transmembrane region" description="Helical" evidence="2">
    <location>
        <begin position="97"/>
        <end position="116"/>
    </location>
</feature>
<feature type="signal peptide" evidence="3">
    <location>
        <begin position="1"/>
        <end position="22"/>
    </location>
</feature>
<dbReference type="PROSITE" id="PS50113">
    <property type="entry name" value="PAC"/>
    <property type="match status" value="1"/>
</dbReference>
<keyword evidence="2" id="KW-1133">Transmembrane helix</keyword>
<keyword evidence="6" id="KW-1185">Reference proteome</keyword>
<dbReference type="Pfam" id="PF08447">
    <property type="entry name" value="PAS_3"/>
    <property type="match status" value="1"/>
</dbReference>
<dbReference type="CDD" id="cd00130">
    <property type="entry name" value="PAS"/>
    <property type="match status" value="1"/>
</dbReference>
<reference evidence="5 6" key="1">
    <citation type="submission" date="2016-12" db="EMBL/GenBank/DDBJ databases">
        <title>Diversity of luminous bacteria.</title>
        <authorList>
            <person name="Yoshizawa S."/>
            <person name="Kogure K."/>
        </authorList>
    </citation>
    <scope>NUCLEOTIDE SEQUENCE [LARGE SCALE GENOMIC DNA]</scope>
    <source>
        <strain evidence="5 6">SA4-48</strain>
    </source>
</reference>
<evidence type="ECO:0000256" key="2">
    <source>
        <dbReference type="SAM" id="Phobius"/>
    </source>
</evidence>
<gene>
    <name evidence="5" type="ORF">BTO11_00335</name>
</gene>
<dbReference type="InterPro" id="IPR013655">
    <property type="entry name" value="PAS_fold_3"/>
</dbReference>
<organism evidence="5 6">
    <name type="scientific">Psychrosphaera saromensis</name>
    <dbReference type="NCBI Taxonomy" id="716813"/>
    <lineage>
        <taxon>Bacteria</taxon>
        <taxon>Pseudomonadati</taxon>
        <taxon>Pseudomonadota</taxon>
        <taxon>Gammaproteobacteria</taxon>
        <taxon>Alteromonadales</taxon>
        <taxon>Pseudoalteromonadaceae</taxon>
        <taxon>Psychrosphaera</taxon>
    </lineage>
</organism>
<protein>
    <recommendedName>
        <fullName evidence="4">PAC domain-containing protein</fullName>
    </recommendedName>
</protein>
<dbReference type="SUPFAM" id="SSF55785">
    <property type="entry name" value="PYP-like sensor domain (PAS domain)"/>
    <property type="match status" value="1"/>
</dbReference>
<dbReference type="InterPro" id="IPR000700">
    <property type="entry name" value="PAS-assoc_C"/>
</dbReference>
<feature type="coiled-coil region" evidence="1">
    <location>
        <begin position="249"/>
        <end position="276"/>
    </location>
</feature>
<comment type="caution">
    <text evidence="5">The sequence shown here is derived from an EMBL/GenBank/DDBJ whole genome shotgun (WGS) entry which is preliminary data.</text>
</comment>
<evidence type="ECO:0000259" key="4">
    <source>
        <dbReference type="PROSITE" id="PS50113"/>
    </source>
</evidence>
<dbReference type="EMBL" id="MSCH01000003">
    <property type="protein sequence ID" value="PQJ52254.1"/>
    <property type="molecule type" value="Genomic_DNA"/>
</dbReference>
<evidence type="ECO:0000256" key="1">
    <source>
        <dbReference type="SAM" id="Coils"/>
    </source>
</evidence>
<accession>A0A2S7UQJ1</accession>
<feature type="domain" description="PAC" evidence="4">
    <location>
        <begin position="208"/>
        <end position="261"/>
    </location>
</feature>
<dbReference type="InterPro" id="IPR035965">
    <property type="entry name" value="PAS-like_dom_sf"/>
</dbReference>
<evidence type="ECO:0000313" key="6">
    <source>
        <dbReference type="Proteomes" id="UP000239007"/>
    </source>
</evidence>
<evidence type="ECO:0000256" key="3">
    <source>
        <dbReference type="SAM" id="SignalP"/>
    </source>
</evidence>
<proteinExistence type="predicted"/>